<dbReference type="RefSeq" id="XP_024723618.1">
    <property type="nucleotide sequence ID" value="XM_024864138.1"/>
</dbReference>
<evidence type="ECO:0000313" key="3">
    <source>
        <dbReference type="Proteomes" id="UP000241818"/>
    </source>
</evidence>
<feature type="compositionally biased region" description="Low complexity" evidence="1">
    <location>
        <begin position="99"/>
        <end position="110"/>
    </location>
</feature>
<accession>A0A2T3B9Q9</accession>
<keyword evidence="3" id="KW-1185">Reference proteome</keyword>
<protein>
    <submittedName>
        <fullName evidence="2">Uncharacterized protein</fullName>
    </submittedName>
</protein>
<feature type="compositionally biased region" description="Basic and acidic residues" evidence="1">
    <location>
        <begin position="67"/>
        <end position="98"/>
    </location>
</feature>
<evidence type="ECO:0000256" key="1">
    <source>
        <dbReference type="SAM" id="MobiDB-lite"/>
    </source>
</evidence>
<dbReference type="EMBL" id="KZ679007">
    <property type="protein sequence ID" value="PSS25019.1"/>
    <property type="molecule type" value="Genomic_DNA"/>
</dbReference>
<dbReference type="GeneID" id="36572219"/>
<organism evidence="2 3">
    <name type="scientific">Amorphotheca resinae ATCC 22711</name>
    <dbReference type="NCBI Taxonomy" id="857342"/>
    <lineage>
        <taxon>Eukaryota</taxon>
        <taxon>Fungi</taxon>
        <taxon>Dikarya</taxon>
        <taxon>Ascomycota</taxon>
        <taxon>Pezizomycotina</taxon>
        <taxon>Leotiomycetes</taxon>
        <taxon>Helotiales</taxon>
        <taxon>Amorphothecaceae</taxon>
        <taxon>Amorphotheca</taxon>
    </lineage>
</organism>
<dbReference type="AlphaFoldDB" id="A0A2T3B9Q9"/>
<dbReference type="InParanoid" id="A0A2T3B9Q9"/>
<reference evidence="2 3" key="1">
    <citation type="journal article" date="2018" name="New Phytol.">
        <title>Comparative genomics and transcriptomics depict ericoid mycorrhizal fungi as versatile saprotrophs and plant mutualists.</title>
        <authorList>
            <person name="Martino E."/>
            <person name="Morin E."/>
            <person name="Grelet G.A."/>
            <person name="Kuo A."/>
            <person name="Kohler A."/>
            <person name="Daghino S."/>
            <person name="Barry K.W."/>
            <person name="Cichocki N."/>
            <person name="Clum A."/>
            <person name="Dockter R.B."/>
            <person name="Hainaut M."/>
            <person name="Kuo R.C."/>
            <person name="LaButti K."/>
            <person name="Lindahl B.D."/>
            <person name="Lindquist E.A."/>
            <person name="Lipzen A."/>
            <person name="Khouja H.R."/>
            <person name="Magnuson J."/>
            <person name="Murat C."/>
            <person name="Ohm R.A."/>
            <person name="Singer S.W."/>
            <person name="Spatafora J.W."/>
            <person name="Wang M."/>
            <person name="Veneault-Fourrey C."/>
            <person name="Henrissat B."/>
            <person name="Grigoriev I.V."/>
            <person name="Martin F.M."/>
            <person name="Perotto S."/>
        </authorList>
    </citation>
    <scope>NUCLEOTIDE SEQUENCE [LARGE SCALE GENOMIC DNA]</scope>
    <source>
        <strain evidence="2 3">ATCC 22711</strain>
    </source>
</reference>
<gene>
    <name evidence="2" type="ORF">M430DRAFT_197521</name>
</gene>
<dbReference type="Proteomes" id="UP000241818">
    <property type="component" value="Unassembled WGS sequence"/>
</dbReference>
<sequence>MPAKDHHCPGRNGPVGKGKSMIRAGNCRWTEFGVHHCERHMHFCILHKIAMMKGKPCPACQKGLRIKDRKKDDKDKDKDDDKDKDKDGNDPTHREKGDASGSKQGSGAKGNKSRSGKKSSPKKHGVKTKSATTISSTRAAYKPHTYFTRANVLWLQAEIDGCNWDALERQANIRGGMTELGA</sequence>
<feature type="compositionally biased region" description="Basic residues" evidence="1">
    <location>
        <begin position="111"/>
        <end position="127"/>
    </location>
</feature>
<feature type="region of interest" description="Disordered" evidence="1">
    <location>
        <begin position="1"/>
        <end position="21"/>
    </location>
</feature>
<proteinExistence type="predicted"/>
<evidence type="ECO:0000313" key="2">
    <source>
        <dbReference type="EMBL" id="PSS25019.1"/>
    </source>
</evidence>
<name>A0A2T3B9Q9_AMORE</name>
<feature type="region of interest" description="Disordered" evidence="1">
    <location>
        <begin position="67"/>
        <end position="134"/>
    </location>
</feature>